<dbReference type="EC" id="2.4.1.-" evidence="15"/>
<evidence type="ECO:0000256" key="16">
    <source>
        <dbReference type="RuleBase" id="RU003832"/>
    </source>
</evidence>
<dbReference type="AlphaFoldDB" id="A0A3B3QZA2"/>
<evidence type="ECO:0000256" key="3">
    <source>
        <dbReference type="ARBA" id="ARBA00008919"/>
    </source>
</evidence>
<keyword evidence="7 16" id="KW-0256">Endoplasmic reticulum</keyword>
<dbReference type="PIRSF" id="PIRSF037332">
    <property type="entry name" value="Alpha1_3FUT_met"/>
    <property type="match status" value="1"/>
</dbReference>
<evidence type="ECO:0000256" key="10">
    <source>
        <dbReference type="ARBA" id="ARBA00023136"/>
    </source>
</evidence>
<dbReference type="PANTHER" id="PTHR11929">
    <property type="entry name" value="ALPHA- 1,3 -FUCOSYLTRANSFERASE"/>
    <property type="match status" value="1"/>
</dbReference>
<evidence type="ECO:0000259" key="18">
    <source>
        <dbReference type="Pfam" id="PF17039"/>
    </source>
</evidence>
<dbReference type="UniPathway" id="UPA00378"/>
<dbReference type="InterPro" id="IPR038577">
    <property type="entry name" value="GT10-like_C_sf"/>
</dbReference>
<evidence type="ECO:0000313" key="19">
    <source>
        <dbReference type="Ensembl" id="ENSPKIP00000010965.1"/>
    </source>
</evidence>
<dbReference type="KEGG" id="pki:111836161"/>
<evidence type="ECO:0000256" key="9">
    <source>
        <dbReference type="ARBA" id="ARBA00022989"/>
    </source>
</evidence>
<dbReference type="Ensembl" id="ENSPKIT00000035098.1">
    <property type="protein sequence ID" value="ENSPKIP00000010959.1"/>
    <property type="gene ID" value="ENSPKIG00000025470.1"/>
</dbReference>
<dbReference type="Proteomes" id="UP000261540">
    <property type="component" value="Unplaced"/>
</dbReference>
<feature type="transmembrane region" description="Helical" evidence="16">
    <location>
        <begin position="9"/>
        <end position="30"/>
    </location>
</feature>
<evidence type="ECO:0000256" key="7">
    <source>
        <dbReference type="ARBA" id="ARBA00022824"/>
    </source>
</evidence>
<evidence type="ECO:0000256" key="12">
    <source>
        <dbReference type="ARBA" id="ARBA00047273"/>
    </source>
</evidence>
<evidence type="ECO:0000256" key="14">
    <source>
        <dbReference type="ARBA" id="ARBA00058658"/>
    </source>
</evidence>
<dbReference type="Gene3D" id="3.40.50.11660">
    <property type="entry name" value="Glycosyl transferase family 10, C-terminal domain"/>
    <property type="match status" value="1"/>
</dbReference>
<reference evidence="19" key="1">
    <citation type="submission" date="2025-05" db="UniProtKB">
        <authorList>
            <consortium name="Ensembl"/>
        </authorList>
    </citation>
    <scope>IDENTIFICATION</scope>
</reference>
<comment type="catalytic activity">
    <reaction evidence="12">
        <text>L-threonyl-[protein] + GDP-beta-L-fucose = 3-O-(alpha-L-fucosyl)-L-threonyl-[protein] + GDP + H(+)</text>
        <dbReference type="Rhea" id="RHEA:70491"/>
        <dbReference type="Rhea" id="RHEA-COMP:11060"/>
        <dbReference type="Rhea" id="RHEA-COMP:17915"/>
        <dbReference type="ChEBI" id="CHEBI:15378"/>
        <dbReference type="ChEBI" id="CHEBI:30013"/>
        <dbReference type="ChEBI" id="CHEBI:57273"/>
        <dbReference type="ChEBI" id="CHEBI:58189"/>
        <dbReference type="ChEBI" id="CHEBI:189631"/>
        <dbReference type="EC" id="2.4.1.221"/>
    </reaction>
    <physiologicalReaction direction="left-to-right" evidence="12">
        <dbReference type="Rhea" id="RHEA:70492"/>
    </physiologicalReaction>
</comment>
<dbReference type="GO" id="GO:0005789">
    <property type="term" value="C:endoplasmic reticulum membrane"/>
    <property type="evidence" value="ECO:0007669"/>
    <property type="project" value="UniProtKB-SubCell"/>
</dbReference>
<evidence type="ECO:0000256" key="13">
    <source>
        <dbReference type="ARBA" id="ARBA00048647"/>
    </source>
</evidence>
<evidence type="ECO:0000256" key="8">
    <source>
        <dbReference type="ARBA" id="ARBA00022968"/>
    </source>
</evidence>
<comment type="catalytic activity">
    <reaction evidence="13">
        <text>L-seryl-[protein] + GDP-beta-L-fucose = 3-O-(alpha-L-fucosyl)-L-seryl-[protein] + GDP + H(+)</text>
        <dbReference type="Rhea" id="RHEA:63644"/>
        <dbReference type="Rhea" id="RHEA-COMP:9863"/>
        <dbReference type="Rhea" id="RHEA-COMP:17914"/>
        <dbReference type="ChEBI" id="CHEBI:15378"/>
        <dbReference type="ChEBI" id="CHEBI:29999"/>
        <dbReference type="ChEBI" id="CHEBI:57273"/>
        <dbReference type="ChEBI" id="CHEBI:58189"/>
        <dbReference type="ChEBI" id="CHEBI:189632"/>
        <dbReference type="EC" id="2.4.1.221"/>
    </reaction>
    <physiologicalReaction direction="left-to-right" evidence="13">
        <dbReference type="Rhea" id="RHEA:63645"/>
    </physiologicalReaction>
</comment>
<dbReference type="Pfam" id="PF17039">
    <property type="entry name" value="Glyco_tran_10_N"/>
    <property type="match status" value="1"/>
</dbReference>
<evidence type="ECO:0000256" key="5">
    <source>
        <dbReference type="ARBA" id="ARBA00022679"/>
    </source>
</evidence>
<evidence type="ECO:0000256" key="4">
    <source>
        <dbReference type="ARBA" id="ARBA00022676"/>
    </source>
</evidence>
<dbReference type="GO" id="GO:0046920">
    <property type="term" value="F:alpha-(1-&gt;3)-fucosyltransferase activity"/>
    <property type="evidence" value="ECO:0007669"/>
    <property type="project" value="UniProtKB-UniRule"/>
</dbReference>
<keyword evidence="20" id="KW-1185">Reference proteome</keyword>
<protein>
    <recommendedName>
        <fullName evidence="15">GDP-fucose protein O-fucosyltransferase</fullName>
        <ecNumber evidence="15">2.4.1.-</ecNumber>
    </recommendedName>
</protein>
<dbReference type="Ensembl" id="ENSPKIT00000035106.1">
    <property type="protein sequence ID" value="ENSPKIP00000010967.1"/>
    <property type="gene ID" value="ENSPKIG00000025470.1"/>
</dbReference>
<keyword evidence="4 15" id="KW-0328">Glycosyltransferase</keyword>
<dbReference type="InterPro" id="IPR031481">
    <property type="entry name" value="Glyco_tran_10_N"/>
</dbReference>
<feature type="domain" description="Fucosyltransferase N-terminal" evidence="18">
    <location>
        <begin position="70"/>
        <end position="167"/>
    </location>
</feature>
<comment type="function">
    <text evidence="14 15">Protein O-fucosyltransferase that specifically catalyzes O-fucosylation of serine or threonine residues in EMI domains of target proteins. Attaches fucose through an O-glycosidic linkage. O-fucosylation of EMI domain-containing proteins may be required for facilitating protein folding and secretion.</text>
</comment>
<sequence>MARLYSKKLFVLCVCLSASFFLIITLQVLMELSHFERKQEDHNYKPKQTIQAANPWTPIGRPGDPSSQYPVIVWWSPLTGETGRLGECGEYRCFFTINKTYHGHPSTQAFLFYGTDFNVDSLPLPRGVHHHWALFHEESPKNNYKLFHEPVVALFNHTATFSRFSHLPLTTQYLESLEVLTSHTHLVPLSRKNLLRASLAPVVYVQSDCDPPSDRDAFVRQLMKYIPVDSYGQCLHNKELPAYLRDSTTMEEPGFYKILAQYKFTLAFENAVCDDYITEKLWRPLKLGVVPVYYGAPNIRTWLPAEMSAVVVSPNESPEKLAELLKELDGDDEEYEAYLGWKYRREVTNQNLVAEMRRRRWGIQDVTKDSHIDVFECIVCARVWENINRQEKGLAPKTWRAEGNHLTCPPPRTFDFAVGPTSRSSLRGFWRPSFEQSKKEARALRLFAQRNANFTVEEFWKQVFRN</sequence>
<organism evidence="19 20">
    <name type="scientific">Paramormyrops kingsleyae</name>
    <dbReference type="NCBI Taxonomy" id="1676925"/>
    <lineage>
        <taxon>Eukaryota</taxon>
        <taxon>Metazoa</taxon>
        <taxon>Chordata</taxon>
        <taxon>Craniata</taxon>
        <taxon>Vertebrata</taxon>
        <taxon>Euteleostomi</taxon>
        <taxon>Actinopterygii</taxon>
        <taxon>Neopterygii</taxon>
        <taxon>Teleostei</taxon>
        <taxon>Osteoglossocephala</taxon>
        <taxon>Osteoglossomorpha</taxon>
        <taxon>Osteoglossiformes</taxon>
        <taxon>Mormyridae</taxon>
        <taxon>Paramormyrops</taxon>
    </lineage>
</organism>
<keyword evidence="11" id="KW-0325">Glycoprotein</keyword>
<dbReference type="GO" id="GO:0046922">
    <property type="term" value="F:peptide-O-fucosyltransferase activity"/>
    <property type="evidence" value="ECO:0007669"/>
    <property type="project" value="UniProtKB-EC"/>
</dbReference>
<comment type="similarity">
    <text evidence="3 15 16">Belongs to the glycosyltransferase 10 family.</text>
</comment>
<dbReference type="Pfam" id="PF00852">
    <property type="entry name" value="Glyco_transf_10"/>
    <property type="match status" value="1"/>
</dbReference>
<dbReference type="InterPro" id="IPR017176">
    <property type="entry name" value="Alpha-1_3-FUT_met"/>
</dbReference>
<dbReference type="OrthoDB" id="9993460at2759"/>
<dbReference type="CTD" id="84750"/>
<dbReference type="PANTHER" id="PTHR11929:SF194">
    <property type="entry name" value="ALPHA-(1,3)-FUCOSYLTRANSFERASE 10"/>
    <property type="match status" value="1"/>
</dbReference>
<dbReference type="STRING" id="1676925.ENSPKIP00000010965"/>
<evidence type="ECO:0000256" key="15">
    <source>
        <dbReference type="PIRNR" id="PIRNR037332"/>
    </source>
</evidence>
<evidence type="ECO:0000256" key="2">
    <source>
        <dbReference type="ARBA" id="ARBA00004922"/>
    </source>
</evidence>
<dbReference type="FunFam" id="3.40.50.11660:FF:000002">
    <property type="entry name" value="Alpha-(1,3)-fucosyltransferase"/>
    <property type="match status" value="1"/>
</dbReference>
<comment type="pathway">
    <text evidence="2">Protein modification; protein glycosylation.</text>
</comment>
<accession>A0A3B3QZA2</accession>
<dbReference type="GeneTree" id="ENSGT00940000160287"/>
<dbReference type="InterPro" id="IPR055270">
    <property type="entry name" value="Glyco_tran_10_C"/>
</dbReference>
<dbReference type="SUPFAM" id="SSF53756">
    <property type="entry name" value="UDP-Glycosyltransferase/glycogen phosphorylase"/>
    <property type="match status" value="1"/>
</dbReference>
<feature type="domain" description="Fucosyltransferase C-terminal" evidence="17">
    <location>
        <begin position="202"/>
        <end position="357"/>
    </location>
</feature>
<name>A0A3B3QZA2_9TELE</name>
<evidence type="ECO:0000313" key="20">
    <source>
        <dbReference type="Proteomes" id="UP000261540"/>
    </source>
</evidence>
<evidence type="ECO:0000256" key="6">
    <source>
        <dbReference type="ARBA" id="ARBA00022692"/>
    </source>
</evidence>
<keyword evidence="8" id="KW-0735">Signal-anchor</keyword>
<dbReference type="InterPro" id="IPR001503">
    <property type="entry name" value="Glyco_trans_10"/>
</dbReference>
<comment type="subcellular location">
    <subcellularLocation>
        <location evidence="1 16">Endoplasmic reticulum membrane</location>
        <topology evidence="1 16">Single-pass type II membrane protein</topology>
    </subcellularLocation>
</comment>
<keyword evidence="6 16" id="KW-0812">Transmembrane</keyword>
<keyword evidence="5 15" id="KW-0808">Transferase</keyword>
<dbReference type="Ensembl" id="ENSPKIT00000035104.1">
    <property type="protein sequence ID" value="ENSPKIP00000010965.1"/>
    <property type="gene ID" value="ENSPKIG00000025470.1"/>
</dbReference>
<evidence type="ECO:0000256" key="1">
    <source>
        <dbReference type="ARBA" id="ARBA00004648"/>
    </source>
</evidence>
<keyword evidence="9 16" id="KW-1133">Transmembrane helix</keyword>
<proteinExistence type="inferred from homology"/>
<evidence type="ECO:0000259" key="17">
    <source>
        <dbReference type="Pfam" id="PF00852"/>
    </source>
</evidence>
<dbReference type="GO" id="GO:0000139">
    <property type="term" value="C:Golgi membrane"/>
    <property type="evidence" value="ECO:0007669"/>
    <property type="project" value="InterPro"/>
</dbReference>
<keyword evidence="10 15" id="KW-0472">Membrane</keyword>
<evidence type="ECO:0000256" key="11">
    <source>
        <dbReference type="ARBA" id="ARBA00023180"/>
    </source>
</evidence>